<dbReference type="NCBIfam" id="TIGR00361">
    <property type="entry name" value="ComEC_Rec2"/>
    <property type="match status" value="1"/>
</dbReference>
<sequence>MILREVSLAAPLVVVFTAMCMGIAVLWGDIAAGMFCLFFLVLLYDRSRIVHLGFGLVLAAVAVLFSPGWTGLPDGEYLVQGRVAESGFVRGSFRITLDNVSVDGQHIRGRALISIYENVSDPGQRSVVEGRVRLKTPRPLGNEGEFDYRSYLLSQGITLKGSIKDGAGITIKKPGRAQGLREHIAAALSGYARPEAEIMKAVLTGDLSGLSYSLRDGFASLGVAHLLAISGLHMGIVFLLWYFVSFTLLRLIPALAGRLDTPFIAKLTGLAGVLLYAHFVGGSIPAVRSAIMVACIIVSLMLSRRHHLIESLSLAGILILLWMPRSLYTSSFLLSFSAVLGITGVYLRLEGSPRWLAYILIPVIASAFTLPITISHFGFVPLSGFVANIVFVPWFSFVVMPLGMAGLVFFPVSEQISSLFFSLSFDTMGVIIRAAEMFGRLHPVAGPGNAWVFACYAGMITAFFSTASRMRTVLLSLCIILIVAIPAGLRFYRNHQPLCFDFISVGQGDSTLVTKGRTAILIDAGGSRWGFDTGRFIVGPHLLRRGVTKLDIVVITHAHTDHIGGMPFILDRFPTGEVWTNMQEDWNPDFRSVIHVAEKKGILVKNVCLGDALRHAGLDIEILNPQKRIGRRSAGMDQNLHSIVLRIGDNSMRGLFMGDVEGLGEIRLCRLETNLSADVLKVGHHGSKNSCLMMFLEQVNPEIAVIQVGYGNVFKLPNIATLDRLSQQGVYIRRTDLHGEVKVYSSGHSLVVKSGGLSADRSLYE</sequence>
<evidence type="ECO:0000313" key="8">
    <source>
        <dbReference type="EMBL" id="VFU18615.1"/>
    </source>
</evidence>
<dbReference type="InterPro" id="IPR035681">
    <property type="entry name" value="ComA-like_MBL"/>
</dbReference>
<dbReference type="Gene3D" id="3.60.15.10">
    <property type="entry name" value="Ribonuclease Z/Hydroxyacylglutathione hydrolase-like"/>
    <property type="match status" value="1"/>
</dbReference>
<dbReference type="NCBIfam" id="TIGR00360">
    <property type="entry name" value="ComEC_N-term"/>
    <property type="match status" value="1"/>
</dbReference>
<dbReference type="InterPro" id="IPR001279">
    <property type="entry name" value="Metallo-B-lactamas"/>
</dbReference>
<feature type="transmembrane region" description="Helical" evidence="6">
    <location>
        <begin position="474"/>
        <end position="492"/>
    </location>
</feature>
<evidence type="ECO:0000256" key="6">
    <source>
        <dbReference type="SAM" id="Phobius"/>
    </source>
</evidence>
<dbReference type="InterPro" id="IPR036866">
    <property type="entry name" value="RibonucZ/Hydroxyglut_hydro"/>
</dbReference>
<name>A0A485M6R9_9ZZZZ</name>
<feature type="transmembrane region" description="Helical" evidence="6">
    <location>
        <begin position="419"/>
        <end position="438"/>
    </location>
</feature>
<dbReference type="EMBL" id="CAADRM010000155">
    <property type="protein sequence ID" value="VFU18615.1"/>
    <property type="molecule type" value="Genomic_DNA"/>
</dbReference>
<evidence type="ECO:0000256" key="2">
    <source>
        <dbReference type="ARBA" id="ARBA00022475"/>
    </source>
</evidence>
<dbReference type="InterPro" id="IPR025405">
    <property type="entry name" value="DUF4131"/>
</dbReference>
<feature type="transmembrane region" description="Helical" evidence="6">
    <location>
        <begin position="356"/>
        <end position="379"/>
    </location>
</feature>
<evidence type="ECO:0000256" key="1">
    <source>
        <dbReference type="ARBA" id="ARBA00004651"/>
    </source>
</evidence>
<feature type="transmembrane region" description="Helical" evidence="6">
    <location>
        <begin position="263"/>
        <end position="280"/>
    </location>
</feature>
<dbReference type="SUPFAM" id="SSF56281">
    <property type="entry name" value="Metallo-hydrolase/oxidoreductase"/>
    <property type="match status" value="1"/>
</dbReference>
<feature type="transmembrane region" description="Helical" evidence="6">
    <location>
        <begin position="385"/>
        <end position="412"/>
    </location>
</feature>
<dbReference type="PANTHER" id="PTHR30619:SF1">
    <property type="entry name" value="RECOMBINATION PROTEIN 2"/>
    <property type="match status" value="1"/>
</dbReference>
<feature type="transmembrane region" description="Helical" evidence="6">
    <location>
        <begin position="450"/>
        <end position="467"/>
    </location>
</feature>
<dbReference type="AlphaFoldDB" id="A0A485M6R9"/>
<dbReference type="Pfam" id="PF00753">
    <property type="entry name" value="Lactamase_B"/>
    <property type="match status" value="1"/>
</dbReference>
<keyword evidence="4 6" id="KW-1133">Transmembrane helix</keyword>
<feature type="transmembrane region" description="Helical" evidence="6">
    <location>
        <begin position="330"/>
        <end position="349"/>
    </location>
</feature>
<proteinExistence type="predicted"/>
<dbReference type="PANTHER" id="PTHR30619">
    <property type="entry name" value="DNA INTERNALIZATION/COMPETENCE PROTEIN COMEC/REC2"/>
    <property type="match status" value="1"/>
</dbReference>
<comment type="subcellular location">
    <subcellularLocation>
        <location evidence="1">Cell membrane</location>
        <topology evidence="1">Multi-pass membrane protein</topology>
    </subcellularLocation>
</comment>
<dbReference type="SMART" id="SM00849">
    <property type="entry name" value="Lactamase_B"/>
    <property type="match status" value="1"/>
</dbReference>
<dbReference type="InterPro" id="IPR004477">
    <property type="entry name" value="ComEC_N"/>
</dbReference>
<dbReference type="Pfam" id="PF13567">
    <property type="entry name" value="DUF4131"/>
    <property type="match status" value="1"/>
</dbReference>
<feature type="transmembrane region" description="Helical" evidence="6">
    <location>
        <begin position="12"/>
        <end position="42"/>
    </location>
</feature>
<dbReference type="InterPro" id="IPR052159">
    <property type="entry name" value="Competence_DNA_uptake"/>
</dbReference>
<organism evidence="8">
    <name type="scientific">anaerobic digester metagenome</name>
    <dbReference type="NCBI Taxonomy" id="1263854"/>
    <lineage>
        <taxon>unclassified sequences</taxon>
        <taxon>metagenomes</taxon>
        <taxon>ecological metagenomes</taxon>
    </lineage>
</organism>
<evidence type="ECO:0000259" key="7">
    <source>
        <dbReference type="SMART" id="SM00849"/>
    </source>
</evidence>
<dbReference type="CDD" id="cd07731">
    <property type="entry name" value="ComA-like_MBL-fold"/>
    <property type="match status" value="1"/>
</dbReference>
<evidence type="ECO:0000256" key="5">
    <source>
        <dbReference type="ARBA" id="ARBA00023136"/>
    </source>
</evidence>
<evidence type="ECO:0000256" key="4">
    <source>
        <dbReference type="ARBA" id="ARBA00022989"/>
    </source>
</evidence>
<keyword evidence="5 6" id="KW-0472">Membrane</keyword>
<dbReference type="GO" id="GO:0005886">
    <property type="term" value="C:plasma membrane"/>
    <property type="evidence" value="ECO:0007669"/>
    <property type="project" value="UniProtKB-SubCell"/>
</dbReference>
<protein>
    <submittedName>
        <fullName evidence="8">ComEC family competence protein</fullName>
    </submittedName>
</protein>
<dbReference type="Pfam" id="PF03772">
    <property type="entry name" value="Competence"/>
    <property type="match status" value="1"/>
</dbReference>
<feature type="domain" description="Metallo-beta-lactamase" evidence="7">
    <location>
        <begin position="507"/>
        <end position="710"/>
    </location>
</feature>
<evidence type="ECO:0000256" key="3">
    <source>
        <dbReference type="ARBA" id="ARBA00022692"/>
    </source>
</evidence>
<feature type="transmembrane region" description="Helical" evidence="6">
    <location>
        <begin position="218"/>
        <end position="243"/>
    </location>
</feature>
<keyword evidence="2" id="KW-1003">Cell membrane</keyword>
<feature type="transmembrane region" description="Helical" evidence="6">
    <location>
        <begin position="49"/>
        <end position="69"/>
    </location>
</feature>
<reference evidence="8" key="1">
    <citation type="submission" date="2019-03" db="EMBL/GenBank/DDBJ databases">
        <authorList>
            <person name="Hao L."/>
        </authorList>
    </citation>
    <scope>NUCLEOTIDE SEQUENCE</scope>
</reference>
<dbReference type="GO" id="GO:0030420">
    <property type="term" value="P:establishment of competence for transformation"/>
    <property type="evidence" value="ECO:0007669"/>
    <property type="project" value="InterPro"/>
</dbReference>
<accession>A0A485M6R9</accession>
<gene>
    <name evidence="8" type="ORF">SCFA_870003</name>
</gene>
<keyword evidence="3 6" id="KW-0812">Transmembrane</keyword>
<feature type="transmembrane region" description="Helical" evidence="6">
    <location>
        <begin position="308"/>
        <end position="324"/>
    </location>
</feature>
<dbReference type="InterPro" id="IPR004797">
    <property type="entry name" value="Competence_ComEC/Rec2"/>
</dbReference>